<dbReference type="EMBL" id="AB001684">
    <property type="protein sequence ID" value="BAA57871.1"/>
    <property type="molecule type" value="Genomic_DNA"/>
</dbReference>
<organism evidence="1">
    <name type="scientific">Chlorella vulgaris</name>
    <name type="common">Green alga</name>
    <dbReference type="NCBI Taxonomy" id="3077"/>
    <lineage>
        <taxon>Eukaryota</taxon>
        <taxon>Viridiplantae</taxon>
        <taxon>Chlorophyta</taxon>
        <taxon>core chlorophytes</taxon>
        <taxon>Trebouxiophyceae</taxon>
        <taxon>Chlorellales</taxon>
        <taxon>Chlorellaceae</taxon>
        <taxon>Chlorella clade</taxon>
        <taxon>Chlorella</taxon>
    </lineage>
</organism>
<reference evidence="1" key="1">
    <citation type="journal article" date="1997" name="Proc. Natl. Acad. Sci. U.S.A.">
        <title>Complete nucleotide sequence of the chloroplast genome from the green alga Chlorella vulgaris: the existence of genes possibly involved in chloroplast division.</title>
        <authorList>
            <person name="Wakasugi T."/>
            <person name="Nagai T."/>
            <person name="Kapoor M."/>
            <person name="Sugita M."/>
            <person name="Ito M."/>
            <person name="Ito S."/>
            <person name="Tsudzuki J."/>
            <person name="Nakashima K."/>
            <person name="Tsudzuki T."/>
            <person name="Suzuki Y."/>
            <person name="Hamada A."/>
            <person name="Ohta T."/>
            <person name="Inamura A."/>
            <person name="Yoshinaga K."/>
            <person name="Sugiura M."/>
        </authorList>
    </citation>
    <scope>NUCLEOTIDE SEQUENCE</scope>
</reference>
<proteinExistence type="predicted"/>
<protein>
    <submittedName>
        <fullName evidence="1">Uncharacterized protein</fullName>
    </submittedName>
</protein>
<dbReference type="RefSeq" id="NP_045796.1">
    <property type="nucleotide sequence ID" value="NC_001865.1"/>
</dbReference>
<evidence type="ECO:0000313" key="1">
    <source>
        <dbReference type="EMBL" id="BAA57871.1"/>
    </source>
</evidence>
<evidence type="ECO:0000313" key="2">
    <source>
        <dbReference type="EMBL" id="QSV10842.1"/>
    </source>
</evidence>
<geneLocation type="chloroplast" evidence="1"/>
<reference evidence="2" key="2">
    <citation type="journal article" date="2021" name="Mitochondrial DNA Part B Resour">
        <title>The chloroplast genome of a unicellular green alga strain isolated from the rubber processing wastewater.</title>
        <authorList>
            <person name="Han B."/>
            <person name="Mu Y."/>
            <person name="Tan D."/>
            <person name="Ma S."/>
            <person name="Fu L."/>
            <person name="Sun X."/>
            <person name="Zhang J."/>
        </authorList>
    </citation>
    <scope>NUCLEOTIDE SEQUENCE</scope>
</reference>
<keyword evidence="1" id="KW-0934">Plastid</keyword>
<accession>V9H148</accession>
<name>V9H148_CHLVU</name>
<sequence>MKTSSLALRASSLLFIASLSFRASLIASTRAPAARVLDDEFPL</sequence>
<dbReference type="AlphaFoldDB" id="V9H148"/>
<keyword evidence="1" id="KW-0150">Chloroplast</keyword>
<dbReference type="EMBL" id="MT920676">
    <property type="protein sequence ID" value="QSV10842.1"/>
    <property type="molecule type" value="Genomic_DNA"/>
</dbReference>
<dbReference type="GeneID" id="1457410"/>